<dbReference type="PANTHER" id="PTHR42535:SF2">
    <property type="entry name" value="CHROMOSOME UNDETERMINED SCAFFOLD_146, WHOLE GENOME SHOTGUN SEQUENCE"/>
    <property type="match status" value="1"/>
</dbReference>
<dbReference type="InterPro" id="IPR013320">
    <property type="entry name" value="ConA-like_dom_sf"/>
</dbReference>
<keyword evidence="2" id="KW-1015">Disulfide bond</keyword>
<evidence type="ECO:0000256" key="1">
    <source>
        <dbReference type="ARBA" id="ARBA00022729"/>
    </source>
</evidence>
<dbReference type="EMBL" id="JACHNH010000001">
    <property type="protein sequence ID" value="MBB4764898.1"/>
    <property type="molecule type" value="Genomic_DNA"/>
</dbReference>
<dbReference type="AlphaFoldDB" id="A0A7W7I259"/>
<proteinExistence type="predicted"/>
<reference evidence="4 5" key="1">
    <citation type="submission" date="2020-08" db="EMBL/GenBank/DDBJ databases">
        <title>Sequencing the genomes of 1000 actinobacteria strains.</title>
        <authorList>
            <person name="Klenk H.-P."/>
        </authorList>
    </citation>
    <scope>NUCLEOTIDE SEQUENCE [LARGE SCALE GENOMIC DNA]</scope>
    <source>
        <strain evidence="4 5">DSM 43149</strain>
    </source>
</reference>
<dbReference type="RefSeq" id="WP_184996032.1">
    <property type="nucleotide sequence ID" value="NZ_BOMK01000026.1"/>
</dbReference>
<dbReference type="SUPFAM" id="SSF49899">
    <property type="entry name" value="Concanavalin A-like lectins/glucanases"/>
    <property type="match status" value="2"/>
</dbReference>
<organism evidence="4 5">
    <name type="scientific">Actinoplanes digitatis</name>
    <dbReference type="NCBI Taxonomy" id="1868"/>
    <lineage>
        <taxon>Bacteria</taxon>
        <taxon>Bacillati</taxon>
        <taxon>Actinomycetota</taxon>
        <taxon>Actinomycetes</taxon>
        <taxon>Micromonosporales</taxon>
        <taxon>Micromonosporaceae</taxon>
        <taxon>Actinoplanes</taxon>
    </lineage>
</organism>
<evidence type="ECO:0000256" key="2">
    <source>
        <dbReference type="ARBA" id="ARBA00023157"/>
    </source>
</evidence>
<dbReference type="Gene3D" id="2.60.120.200">
    <property type="match status" value="2"/>
</dbReference>
<feature type="domain" description="LamG-like jellyroll fold" evidence="3">
    <location>
        <begin position="743"/>
        <end position="890"/>
    </location>
</feature>
<dbReference type="SMART" id="SM00560">
    <property type="entry name" value="LamGL"/>
    <property type="match status" value="2"/>
</dbReference>
<evidence type="ECO:0000313" key="4">
    <source>
        <dbReference type="EMBL" id="MBB4764898.1"/>
    </source>
</evidence>
<evidence type="ECO:0000259" key="3">
    <source>
        <dbReference type="SMART" id="SM00560"/>
    </source>
</evidence>
<gene>
    <name evidence="4" type="ORF">BJ971_005454</name>
</gene>
<protein>
    <recommendedName>
        <fullName evidence="3">LamG-like jellyroll fold domain-containing protein</fullName>
    </recommendedName>
</protein>
<sequence length="1142" mass="117641">MPVVIVGASGAASAECATLAKPDVRSASKLARSCGKPVSVESVRNFTYRLMANVDGSFTSTEWTKPHWMRKSDGTWRDVDTTLRKNVDGSVSPIASPYPVTLSGGGDSILARQVSNKQELVWNWTAGTLPKPKLSDSTATYAEVLPGVDLLVQVDGYGFSEVLVVKNAVAARNPALSQVKFALSGDGLSAAGLAGTAGSVNAAISENFTVGEAYMWDSARSDVPMPTSAPASDVKDATISDAGGPGNGAAQAVVPMRMDGTTLVLSPDTAMLTSPVTKFPVYIDPKSSAPVRSYWTMINSGHTTQSYWNYDRSSHAKVGNAGDGTNMYRSLFQFSTSAWKGKTVTAAEFHVDLEHSWSCSNTSTQIHVLSNATIGSGNTWSNTSSSTIWGSSLDTASNENCDDASGVDTEWQSAALTSAVNGKASAASIVVGLRAADESSAANGWKKFDETSGAGGAQLSVTYNTAPSATNLVLDGVACKTSSSPAILSTLGSPAHNPVPKLTVTDAEGDKSTVTFTYPKAGGGTTTSSVANVTSGASAQLVGGIPAANIPSGTTVYSWSVSVTDGVKASAAGPCYFRIDNTIPAPPTVTSADGVYVDDDALHGGVGKPGKFTITGTKGINKYVWGPGPANPANTVTTTDGAPVTVSYTPTVMGSNSIQVIGYNAAGTASAMGGKSFLANGPAAPTDVWALDGDGSDSASGARPLTTTGVTWTPDGRSVGASVATFNGTSSAATAATSVVTDTSFAVSAWVRPRAINGANDTAIVSQDGTDATGFTLGMRSVSGAARWSFLIKDTSAQTSTTRAAYSATALTSADVNRWVLLVGVYDISAAQLRLYVNGTLAATTTSGATPWKATGKFVVGRGMSSGVPGLWFNGDVSGVRVWDRVVYQSDVNDLGTASLAGDWTLSDAGGSDNTTRHPVTFYNGPTPAFDELNATPALGFDSALKQFGLASGPAVRTDTSYSVSAWVQPAVVSTTSANGYMTAVSQDGTQTSGLQLQFRWDIGTPDTAQWCITGRSTDVSSHSVSPPPPATPMACARILNGTTVLTPAANTWTHLVGVYDANAGALKLYINGALQATTPYTATWNAAGQVMIGGRRDTGTTGGRGDYWHGALDSVKLFNGSLTDAQITNLYQFGDAFYQNN</sequence>
<accession>A0A7W7I259</accession>
<evidence type="ECO:0000313" key="5">
    <source>
        <dbReference type="Proteomes" id="UP000578112"/>
    </source>
</evidence>
<dbReference type="PANTHER" id="PTHR42535">
    <property type="entry name" value="OOKINETE PROTEIN, PUTATIVE-RELATED"/>
    <property type="match status" value="1"/>
</dbReference>
<keyword evidence="5" id="KW-1185">Reference proteome</keyword>
<dbReference type="Proteomes" id="UP000578112">
    <property type="component" value="Unassembled WGS sequence"/>
</dbReference>
<dbReference type="Pfam" id="PF13385">
    <property type="entry name" value="Laminin_G_3"/>
    <property type="match status" value="2"/>
</dbReference>
<comment type="caution">
    <text evidence="4">The sequence shown here is derived from an EMBL/GenBank/DDBJ whole genome shotgun (WGS) entry which is preliminary data.</text>
</comment>
<name>A0A7W7I259_9ACTN</name>
<feature type="domain" description="LamG-like jellyroll fold" evidence="3">
    <location>
        <begin position="960"/>
        <end position="1126"/>
    </location>
</feature>
<dbReference type="InterPro" id="IPR006558">
    <property type="entry name" value="LamG-like"/>
</dbReference>
<keyword evidence="1" id="KW-0732">Signal</keyword>